<dbReference type="RefSeq" id="WP_197903239.1">
    <property type="nucleotide sequence ID" value="NZ_JACSGR010000005.1"/>
</dbReference>
<dbReference type="EMBL" id="JACSGR010000005">
    <property type="protein sequence ID" value="MBH5329397.1"/>
    <property type="molecule type" value="Genomic_DNA"/>
</dbReference>
<dbReference type="Proteomes" id="UP000768471">
    <property type="component" value="Unassembled WGS sequence"/>
</dbReference>
<sequence>MAAYRWNTVCYNMQRNICVTLPFIAVRNIRQFAEGKNISEAHRIETV</sequence>
<organism evidence="1 2">
    <name type="scientific">Eikenella glucosivorans</name>
    <dbReference type="NCBI Taxonomy" id="2766967"/>
    <lineage>
        <taxon>Bacteria</taxon>
        <taxon>Pseudomonadati</taxon>
        <taxon>Pseudomonadota</taxon>
        <taxon>Betaproteobacteria</taxon>
        <taxon>Neisseriales</taxon>
        <taxon>Neisseriaceae</taxon>
        <taxon>Eikenella</taxon>
    </lineage>
</organism>
<gene>
    <name evidence="1" type="ORF">H9Q10_06910</name>
</gene>
<protein>
    <submittedName>
        <fullName evidence="1">Uncharacterized protein</fullName>
    </submittedName>
</protein>
<keyword evidence="2" id="KW-1185">Reference proteome</keyword>
<evidence type="ECO:0000313" key="2">
    <source>
        <dbReference type="Proteomes" id="UP000768471"/>
    </source>
</evidence>
<proteinExistence type="predicted"/>
<evidence type="ECO:0000313" key="1">
    <source>
        <dbReference type="EMBL" id="MBH5329397.1"/>
    </source>
</evidence>
<name>A0ABS0NAU2_9NEIS</name>
<comment type="caution">
    <text evidence="1">The sequence shown here is derived from an EMBL/GenBank/DDBJ whole genome shotgun (WGS) entry which is preliminary data.</text>
</comment>
<reference evidence="1 2" key="1">
    <citation type="submission" date="2020-09" db="EMBL/GenBank/DDBJ databases">
        <title>Eikenella S3660 sp. nov., isolated from a throat swab.</title>
        <authorList>
            <person name="Buhl M."/>
        </authorList>
    </citation>
    <scope>NUCLEOTIDE SEQUENCE [LARGE SCALE GENOMIC DNA]</scope>
    <source>
        <strain evidence="1 2">S3360</strain>
    </source>
</reference>
<accession>A0ABS0NAU2</accession>